<accession>A0A151MMJ6</accession>
<evidence type="ECO:0000256" key="3">
    <source>
        <dbReference type="ARBA" id="ARBA00022490"/>
    </source>
</evidence>
<gene>
    <name evidence="5" type="primary">STPG1</name>
    <name evidence="5" type="ORF">Y1Q_0023587</name>
</gene>
<evidence type="ECO:0000256" key="1">
    <source>
        <dbReference type="ARBA" id="ARBA00004123"/>
    </source>
</evidence>
<dbReference type="AlphaFoldDB" id="A0A151MMJ6"/>
<dbReference type="GO" id="GO:0042585">
    <property type="term" value="C:germinal vesicle"/>
    <property type="evidence" value="ECO:0007669"/>
    <property type="project" value="TreeGrafter"/>
</dbReference>
<dbReference type="Pfam" id="PF07004">
    <property type="entry name" value="SHIPPO-rpt"/>
    <property type="match status" value="2"/>
</dbReference>
<dbReference type="PANTHER" id="PTHR35678:SF1">
    <property type="entry name" value="PROTEIN STPG4"/>
    <property type="match status" value="1"/>
</dbReference>
<protein>
    <submittedName>
        <fullName evidence="5">O(6)-methylguanine-induced apoptosis 2</fullName>
    </submittedName>
</protein>
<comment type="caution">
    <text evidence="5">The sequence shown here is derived from an EMBL/GenBank/DDBJ whole genome shotgun (WGS) entry which is preliminary data.</text>
</comment>
<evidence type="ECO:0000256" key="4">
    <source>
        <dbReference type="ARBA" id="ARBA00023242"/>
    </source>
</evidence>
<dbReference type="GO" id="GO:0044727">
    <property type="term" value="P:epigenetic programing of male pronucleus"/>
    <property type="evidence" value="ECO:0007669"/>
    <property type="project" value="TreeGrafter"/>
</dbReference>
<dbReference type="GO" id="GO:0003682">
    <property type="term" value="F:chromatin binding"/>
    <property type="evidence" value="ECO:0007669"/>
    <property type="project" value="TreeGrafter"/>
</dbReference>
<name>A0A151MMJ6_ALLMI</name>
<evidence type="ECO:0000256" key="2">
    <source>
        <dbReference type="ARBA" id="ARBA00004496"/>
    </source>
</evidence>
<sequence length="363" mass="39880">MREDSEYCDGGWRVLLLPRQPDVNCLRVPSGGCGRQKQNGEPPKKSHSCCWSMLKGYTGPTVPYKHNARVIPNSEKKGFNSQAKRFQYNKDESPGPGFYSVIHRSPEFNSTSLSKKGTGYFPSGDTRIARNQIPSYPAANAYSIASCFQSKRDFGTGNSSMFQQPIARKLKKMPTPAPNQYNASTDFCKQSNNVCAWAAFVSKTARGLSSVTAEKWPSPCHYSINVSLTQRSPNNVMSCFKSKTPREVKVDSCGPGPAAYSLRDLPKVAKKTCGLCKYGLNFSAAAIPPPKDPPLPGPGQYDVVDYKDPPKQCISSAVFVSNTGRWAGDQSREGLPGPGTYWPHVPEKQSFLCNADKKWVPVL</sequence>
<dbReference type="PANTHER" id="PTHR35678">
    <property type="entry name" value="PROTEIN STPG4"/>
    <property type="match status" value="1"/>
</dbReference>
<keyword evidence="3" id="KW-0963">Cytoplasm</keyword>
<dbReference type="EMBL" id="AKHW03005669">
    <property type="protein sequence ID" value="KYO25768.1"/>
    <property type="molecule type" value="Genomic_DNA"/>
</dbReference>
<dbReference type="GO" id="GO:0001939">
    <property type="term" value="C:female pronucleus"/>
    <property type="evidence" value="ECO:0007669"/>
    <property type="project" value="TreeGrafter"/>
</dbReference>
<evidence type="ECO:0000313" key="5">
    <source>
        <dbReference type="EMBL" id="KYO25768.1"/>
    </source>
</evidence>
<proteinExistence type="predicted"/>
<keyword evidence="6" id="KW-1185">Reference proteome</keyword>
<keyword evidence="4" id="KW-0539">Nucleus</keyword>
<dbReference type="InterPro" id="IPR010736">
    <property type="entry name" value="SHIPPO-rpt"/>
</dbReference>
<dbReference type="eggNOG" id="ENOG502R2KG">
    <property type="taxonomic scope" value="Eukaryota"/>
</dbReference>
<organism evidence="5 6">
    <name type="scientific">Alligator mississippiensis</name>
    <name type="common">American alligator</name>
    <dbReference type="NCBI Taxonomy" id="8496"/>
    <lineage>
        <taxon>Eukaryota</taxon>
        <taxon>Metazoa</taxon>
        <taxon>Chordata</taxon>
        <taxon>Craniata</taxon>
        <taxon>Vertebrata</taxon>
        <taxon>Euteleostomi</taxon>
        <taxon>Archelosauria</taxon>
        <taxon>Archosauria</taxon>
        <taxon>Crocodylia</taxon>
        <taxon>Alligatoridae</taxon>
        <taxon>Alligatorinae</taxon>
        <taxon>Alligator</taxon>
    </lineage>
</organism>
<reference evidence="5 6" key="1">
    <citation type="journal article" date="2012" name="Genome Biol.">
        <title>Sequencing three crocodilian genomes to illuminate the evolution of archosaurs and amniotes.</title>
        <authorList>
            <person name="St John J.A."/>
            <person name="Braun E.L."/>
            <person name="Isberg S.R."/>
            <person name="Miles L.G."/>
            <person name="Chong A.Y."/>
            <person name="Gongora J."/>
            <person name="Dalzell P."/>
            <person name="Moran C."/>
            <person name="Bed'hom B."/>
            <person name="Abzhanov A."/>
            <person name="Burgess S.C."/>
            <person name="Cooksey A.M."/>
            <person name="Castoe T.A."/>
            <person name="Crawford N.G."/>
            <person name="Densmore L.D."/>
            <person name="Drew J.C."/>
            <person name="Edwards S.V."/>
            <person name="Faircloth B.C."/>
            <person name="Fujita M.K."/>
            <person name="Greenwold M.J."/>
            <person name="Hoffmann F.G."/>
            <person name="Howard J.M."/>
            <person name="Iguchi T."/>
            <person name="Janes D.E."/>
            <person name="Khan S.Y."/>
            <person name="Kohno S."/>
            <person name="de Koning A.J."/>
            <person name="Lance S.L."/>
            <person name="McCarthy F.M."/>
            <person name="McCormack J.E."/>
            <person name="Merchant M.E."/>
            <person name="Peterson D.G."/>
            <person name="Pollock D.D."/>
            <person name="Pourmand N."/>
            <person name="Raney B.J."/>
            <person name="Roessler K.A."/>
            <person name="Sanford J.R."/>
            <person name="Sawyer R.H."/>
            <person name="Schmidt C.J."/>
            <person name="Triplett E.W."/>
            <person name="Tuberville T.D."/>
            <person name="Venegas-Anaya M."/>
            <person name="Howard J.T."/>
            <person name="Jarvis E.D."/>
            <person name="Guillette L.J.Jr."/>
            <person name="Glenn T.C."/>
            <person name="Green R.E."/>
            <person name="Ray D.A."/>
        </authorList>
    </citation>
    <scope>NUCLEOTIDE SEQUENCE [LARGE SCALE GENOMIC DNA]</scope>
    <source>
        <strain evidence="5">KSC_2009_1</strain>
    </source>
</reference>
<dbReference type="Proteomes" id="UP000050525">
    <property type="component" value="Unassembled WGS sequence"/>
</dbReference>
<dbReference type="GO" id="GO:0001940">
    <property type="term" value="C:male pronucleus"/>
    <property type="evidence" value="ECO:0007669"/>
    <property type="project" value="TreeGrafter"/>
</dbReference>
<dbReference type="GO" id="GO:0005737">
    <property type="term" value="C:cytoplasm"/>
    <property type="evidence" value="ECO:0007669"/>
    <property type="project" value="UniProtKB-SubCell"/>
</dbReference>
<evidence type="ECO:0000313" key="6">
    <source>
        <dbReference type="Proteomes" id="UP000050525"/>
    </source>
</evidence>
<dbReference type="GO" id="GO:0042393">
    <property type="term" value="F:histone binding"/>
    <property type="evidence" value="ECO:0007669"/>
    <property type="project" value="TreeGrafter"/>
</dbReference>
<comment type="subcellular location">
    <subcellularLocation>
        <location evidence="2">Cytoplasm</location>
    </subcellularLocation>
    <subcellularLocation>
        <location evidence="1">Nucleus</location>
    </subcellularLocation>
</comment>